<keyword evidence="5" id="KW-1185">Reference proteome</keyword>
<name>A0A9X2DB96_9ACTN</name>
<evidence type="ECO:0000256" key="3">
    <source>
        <dbReference type="ARBA" id="ARBA00024247"/>
    </source>
</evidence>
<sequence>MARMLFFATARHAAGVSSQEVDVATLEEALNLVRTRFGTEFARVLAGCRVWVNGDDPTGPSHPIGARDEIAVIPPVAGG</sequence>
<comment type="caution">
    <text evidence="4">The sequence shown here is derived from an EMBL/GenBank/DDBJ whole genome shotgun (WGS) entry which is preliminary data.</text>
</comment>
<dbReference type="GO" id="GO:0000166">
    <property type="term" value="F:nucleotide binding"/>
    <property type="evidence" value="ECO:0007669"/>
    <property type="project" value="UniProtKB-KW"/>
</dbReference>
<dbReference type="GO" id="GO:0006777">
    <property type="term" value="P:Mo-molybdopterin cofactor biosynthetic process"/>
    <property type="evidence" value="ECO:0007669"/>
    <property type="project" value="InterPro"/>
</dbReference>
<dbReference type="InterPro" id="IPR044672">
    <property type="entry name" value="MOCS2A"/>
</dbReference>
<organism evidence="4 5">
    <name type="scientific">Nocardioides bruguierae</name>
    <dbReference type="NCBI Taxonomy" id="2945102"/>
    <lineage>
        <taxon>Bacteria</taxon>
        <taxon>Bacillati</taxon>
        <taxon>Actinomycetota</taxon>
        <taxon>Actinomycetes</taxon>
        <taxon>Propionibacteriales</taxon>
        <taxon>Nocardioidaceae</taxon>
        <taxon>Nocardioides</taxon>
    </lineage>
</organism>
<dbReference type="Proteomes" id="UP001139485">
    <property type="component" value="Unassembled WGS sequence"/>
</dbReference>
<dbReference type="PANTHER" id="PTHR33359:SF1">
    <property type="entry name" value="MOLYBDOPTERIN SYNTHASE SULFUR CARRIER SUBUNIT"/>
    <property type="match status" value="1"/>
</dbReference>
<proteinExistence type="inferred from homology"/>
<dbReference type="SUPFAM" id="SSF54285">
    <property type="entry name" value="MoaD/ThiS"/>
    <property type="match status" value="1"/>
</dbReference>
<dbReference type="GO" id="GO:1990133">
    <property type="term" value="C:molybdopterin adenylyltransferase complex"/>
    <property type="evidence" value="ECO:0007669"/>
    <property type="project" value="TreeGrafter"/>
</dbReference>
<protein>
    <recommendedName>
        <fullName evidence="3">Molybdopterin synthase sulfur carrier subunit</fullName>
    </recommendedName>
</protein>
<dbReference type="RefSeq" id="WP_250828919.1">
    <property type="nucleotide sequence ID" value="NZ_JAMOIL010000047.1"/>
</dbReference>
<dbReference type="InterPro" id="IPR012675">
    <property type="entry name" value="Beta-grasp_dom_sf"/>
</dbReference>
<dbReference type="Gene3D" id="3.10.20.30">
    <property type="match status" value="1"/>
</dbReference>
<dbReference type="AlphaFoldDB" id="A0A9X2DB96"/>
<reference evidence="4" key="1">
    <citation type="submission" date="2022-05" db="EMBL/GenBank/DDBJ databases">
        <authorList>
            <person name="Tuo L."/>
        </authorList>
    </citation>
    <scope>NUCLEOTIDE SEQUENCE</scope>
    <source>
        <strain evidence="4">BSK12Z-4</strain>
    </source>
</reference>
<dbReference type="InterPro" id="IPR003749">
    <property type="entry name" value="ThiS/MoaD-like"/>
</dbReference>
<dbReference type="Pfam" id="PF02597">
    <property type="entry name" value="ThiS"/>
    <property type="match status" value="1"/>
</dbReference>
<comment type="similarity">
    <text evidence="2">Belongs to the MoaD family.</text>
</comment>
<dbReference type="InterPro" id="IPR016155">
    <property type="entry name" value="Mopterin_synth/thiamin_S_b"/>
</dbReference>
<keyword evidence="1" id="KW-0547">Nucleotide-binding</keyword>
<dbReference type="CDD" id="cd00754">
    <property type="entry name" value="Ubl_MoaD"/>
    <property type="match status" value="1"/>
</dbReference>
<evidence type="ECO:0000256" key="2">
    <source>
        <dbReference type="ARBA" id="ARBA00024200"/>
    </source>
</evidence>
<evidence type="ECO:0000313" key="5">
    <source>
        <dbReference type="Proteomes" id="UP001139485"/>
    </source>
</evidence>
<gene>
    <name evidence="4" type="ORF">M8330_20890</name>
</gene>
<dbReference type="EMBL" id="JAMOIL010000047">
    <property type="protein sequence ID" value="MCM0622752.1"/>
    <property type="molecule type" value="Genomic_DNA"/>
</dbReference>
<evidence type="ECO:0000313" key="4">
    <source>
        <dbReference type="EMBL" id="MCM0622752.1"/>
    </source>
</evidence>
<dbReference type="PANTHER" id="PTHR33359">
    <property type="entry name" value="MOLYBDOPTERIN SYNTHASE SULFUR CARRIER SUBUNIT"/>
    <property type="match status" value="1"/>
</dbReference>
<evidence type="ECO:0000256" key="1">
    <source>
        <dbReference type="ARBA" id="ARBA00022741"/>
    </source>
</evidence>
<accession>A0A9X2DB96</accession>